<keyword evidence="3 4" id="KW-0418">Kinase</keyword>
<dbReference type="RefSeq" id="WP_150309935.1">
    <property type="nucleotide sequence ID" value="NZ_VMSO01000001.1"/>
</dbReference>
<dbReference type="PROSITE" id="PS00584">
    <property type="entry name" value="PFKB_KINASES_2"/>
    <property type="match status" value="1"/>
</dbReference>
<evidence type="ECO:0000256" key="2">
    <source>
        <dbReference type="ARBA" id="ARBA00022679"/>
    </source>
</evidence>
<reference evidence="6" key="1">
    <citation type="submission" date="2019-07" db="EMBL/GenBank/DDBJ databases">
        <authorList>
            <person name="Wongkuna S."/>
            <person name="Scaria J."/>
        </authorList>
    </citation>
    <scope>NUCLEOTIDE SEQUENCE [LARGE SCALE GENOMIC DNA]</scope>
    <source>
        <strain evidence="6">SW178</strain>
    </source>
</reference>
<dbReference type="Proteomes" id="UP000322025">
    <property type="component" value="Unassembled WGS sequence"/>
</dbReference>
<evidence type="ECO:0000259" key="5">
    <source>
        <dbReference type="Pfam" id="PF00294"/>
    </source>
</evidence>
<evidence type="ECO:0000256" key="3">
    <source>
        <dbReference type="ARBA" id="ARBA00022777"/>
    </source>
</evidence>
<dbReference type="PANTHER" id="PTHR10584">
    <property type="entry name" value="SUGAR KINASE"/>
    <property type="match status" value="1"/>
</dbReference>
<dbReference type="InterPro" id="IPR002139">
    <property type="entry name" value="Ribo/fructo_kinase"/>
</dbReference>
<dbReference type="PANTHER" id="PTHR10584:SF166">
    <property type="entry name" value="RIBOKINASE"/>
    <property type="match status" value="1"/>
</dbReference>
<dbReference type="GO" id="GO:0016301">
    <property type="term" value="F:kinase activity"/>
    <property type="evidence" value="ECO:0007669"/>
    <property type="project" value="UniProtKB-KW"/>
</dbReference>
<dbReference type="InterPro" id="IPR029056">
    <property type="entry name" value="Ribokinase-like"/>
</dbReference>
<comment type="caution">
    <text evidence="6">The sequence shown here is derived from an EMBL/GenBank/DDBJ whole genome shotgun (WGS) entry which is preliminary data.</text>
</comment>
<evidence type="ECO:0000313" key="7">
    <source>
        <dbReference type="Proteomes" id="UP000322025"/>
    </source>
</evidence>
<proteinExistence type="inferred from homology"/>
<dbReference type="CDD" id="cd01166">
    <property type="entry name" value="KdgK"/>
    <property type="match status" value="1"/>
</dbReference>
<protein>
    <submittedName>
        <fullName evidence="6">Sugar kinase</fullName>
    </submittedName>
</protein>
<dbReference type="Pfam" id="PF00294">
    <property type="entry name" value="PfkB"/>
    <property type="match status" value="1"/>
</dbReference>
<evidence type="ECO:0000256" key="1">
    <source>
        <dbReference type="ARBA" id="ARBA00010688"/>
    </source>
</evidence>
<dbReference type="PRINTS" id="PR00990">
    <property type="entry name" value="RIBOKINASE"/>
</dbReference>
<accession>A0A5M9I180</accession>
<keyword evidence="7" id="KW-1185">Reference proteome</keyword>
<evidence type="ECO:0000313" key="6">
    <source>
        <dbReference type="EMBL" id="KAA8502737.1"/>
    </source>
</evidence>
<dbReference type="InterPro" id="IPR011611">
    <property type="entry name" value="PfkB_dom"/>
</dbReference>
<dbReference type="OrthoDB" id="9788681at2"/>
<dbReference type="InterPro" id="IPR002173">
    <property type="entry name" value="Carboh/pur_kinase_PfkB_CS"/>
</dbReference>
<name>A0A5M9I180_9FIRM</name>
<gene>
    <name evidence="6" type="ORF">FNY66_00275</name>
</gene>
<keyword evidence="2 4" id="KW-0808">Transferase</keyword>
<comment type="similarity">
    <text evidence="1 4">Belongs to the carbohydrate kinase PfkB family.</text>
</comment>
<evidence type="ECO:0000256" key="4">
    <source>
        <dbReference type="RuleBase" id="RU003704"/>
    </source>
</evidence>
<dbReference type="GO" id="GO:0005829">
    <property type="term" value="C:cytosol"/>
    <property type="evidence" value="ECO:0007669"/>
    <property type="project" value="TreeGrafter"/>
</dbReference>
<dbReference type="AlphaFoldDB" id="A0A5M9I180"/>
<organism evidence="6 7">
    <name type="scientific">Mediterraneibacter catenae</name>
    <dbReference type="NCBI Taxonomy" id="2594882"/>
    <lineage>
        <taxon>Bacteria</taxon>
        <taxon>Bacillati</taxon>
        <taxon>Bacillota</taxon>
        <taxon>Clostridia</taxon>
        <taxon>Lachnospirales</taxon>
        <taxon>Lachnospiraceae</taxon>
        <taxon>Mediterraneibacter</taxon>
    </lineage>
</organism>
<dbReference type="SUPFAM" id="SSF53613">
    <property type="entry name" value="Ribokinase-like"/>
    <property type="match status" value="1"/>
</dbReference>
<dbReference type="EMBL" id="VMSO01000001">
    <property type="protein sequence ID" value="KAA8502737.1"/>
    <property type="molecule type" value="Genomic_DNA"/>
</dbReference>
<dbReference type="Gene3D" id="3.40.1190.20">
    <property type="match status" value="1"/>
</dbReference>
<dbReference type="PROSITE" id="PS00583">
    <property type="entry name" value="PFKB_KINASES_1"/>
    <property type="match status" value="1"/>
</dbReference>
<dbReference type="GO" id="GO:0006796">
    <property type="term" value="P:phosphate-containing compound metabolic process"/>
    <property type="evidence" value="ECO:0007669"/>
    <property type="project" value="UniProtKB-ARBA"/>
</dbReference>
<sequence length="325" mass="34885">MNKVSKGTDVIIIGAAIVDLPLRPVSKEVFDTVSYPVDGISMTIGGDAINEATIITRLGHKVSLMSCIGVDVAGAFVLSHCERTGIDTTYIKQDPGIDTSINVGLVAADGERTFITNRQGSLWKFKYDDLDLSALKDAKILSFASIFNNPLFDNKAMVSVFKKAKEEGMIICADMVSPRLNEKLEDITEALGYVDYFFPNFEEASEMTGETDEAKVADKLYACGVKNVVMKIGKRGCYIRNAQGAQIVPACKGVTAIDTIGAGDNFASGFITGLLEGKSIRDCAVYANCTAAVSVQYVGATGGVQEKADVDKMLAKYLADYGQQQ</sequence>
<feature type="domain" description="Carbohydrate kinase PfkB" evidence="5">
    <location>
        <begin position="8"/>
        <end position="303"/>
    </location>
</feature>